<organism evidence="2 3">
    <name type="scientific">Polaribacter reichenbachii</name>
    <dbReference type="NCBI Taxonomy" id="996801"/>
    <lineage>
        <taxon>Bacteria</taxon>
        <taxon>Pseudomonadati</taxon>
        <taxon>Bacteroidota</taxon>
        <taxon>Flavobacteriia</taxon>
        <taxon>Flavobacteriales</taxon>
        <taxon>Flavobacteriaceae</taxon>
    </lineage>
</organism>
<keyword evidence="1" id="KW-0732">Signal</keyword>
<proteinExistence type="predicted"/>
<keyword evidence="3" id="KW-1185">Reference proteome</keyword>
<dbReference type="EMBL" id="LSFL01000009">
    <property type="protein sequence ID" value="OBY67060.1"/>
    <property type="molecule type" value="Genomic_DNA"/>
</dbReference>
<sequence length="371" mass="43825">MKRILLILVLLCTTIAQSQEKTFEKEVSKISKRIERITKQQKDSLKAKVIDIDKRLEKGEITNTTAETLKKEVATYHARRIEKLVGEQERLLQLLVQDKTNGKIATSEDVEESITDEDEDNIFTIGSKIFRLNISEGDLEERNNRRKERWKTKNKKQRTTTTQFVFAMGLNNVLNDNDLSSLDNSDYKLWQSHFYELGWTWKTRLSRQPSKLYFKYGFSFLWNNLRLKDNKIHVKNGDITEIETFSNQLSESRLRHVQMNFPMHLELDFSKNRTYDDGRVRDRTNRGLRLGVGGFVGFKLGTRQYLEYRDDTNVEVEQLQFDNFNMNIFNYGLSTYIGYRSTSFYVKYDLNPLFKNTETRNFSMGIRLDLN</sequence>
<dbReference type="RefSeq" id="WP_068358093.1">
    <property type="nucleotide sequence ID" value="NZ_CP019337.1"/>
</dbReference>
<dbReference type="STRING" id="996801.BW723_15410"/>
<evidence type="ECO:0000313" key="2">
    <source>
        <dbReference type="EMBL" id="OBY67060.1"/>
    </source>
</evidence>
<feature type="signal peptide" evidence="1">
    <location>
        <begin position="1"/>
        <end position="18"/>
    </location>
</feature>
<accession>A0A1B8U5C6</accession>
<dbReference type="KEGG" id="prn:BW723_15410"/>
<evidence type="ECO:0008006" key="4">
    <source>
        <dbReference type="Google" id="ProtNLM"/>
    </source>
</evidence>
<evidence type="ECO:0000313" key="3">
    <source>
        <dbReference type="Proteomes" id="UP000092612"/>
    </source>
</evidence>
<reference evidence="3" key="1">
    <citation type="submission" date="2016-02" db="EMBL/GenBank/DDBJ databases">
        <title>Paenibacillus sp. LPB0068, isolated from Crassostrea gigas.</title>
        <authorList>
            <person name="Shin S.-K."/>
            <person name="Yi H."/>
        </authorList>
    </citation>
    <scope>NUCLEOTIDE SEQUENCE [LARGE SCALE GENOMIC DNA]</scope>
    <source>
        <strain evidence="3">KCTC 23969</strain>
    </source>
</reference>
<protein>
    <recommendedName>
        <fullName evidence="4">Outer membrane protein beta-barrel domain-containing protein</fullName>
    </recommendedName>
</protein>
<gene>
    <name evidence="2" type="ORF">LPB301_04380</name>
</gene>
<name>A0A1B8U5C6_9FLAO</name>
<feature type="chain" id="PRO_5008616052" description="Outer membrane protein beta-barrel domain-containing protein" evidence="1">
    <location>
        <begin position="19"/>
        <end position="371"/>
    </location>
</feature>
<dbReference type="Proteomes" id="UP000092612">
    <property type="component" value="Unassembled WGS sequence"/>
</dbReference>
<evidence type="ECO:0000256" key="1">
    <source>
        <dbReference type="SAM" id="SignalP"/>
    </source>
</evidence>
<dbReference type="AlphaFoldDB" id="A0A1B8U5C6"/>
<dbReference type="OrthoDB" id="1466811at2"/>
<comment type="caution">
    <text evidence="2">The sequence shown here is derived from an EMBL/GenBank/DDBJ whole genome shotgun (WGS) entry which is preliminary data.</text>
</comment>